<dbReference type="InterPro" id="IPR036871">
    <property type="entry name" value="PX_dom_sf"/>
</dbReference>
<keyword evidence="1" id="KW-0479">Metal-binding</keyword>
<dbReference type="SUPFAM" id="SSF57850">
    <property type="entry name" value="RING/U-box"/>
    <property type="match status" value="1"/>
</dbReference>
<dbReference type="InterPro" id="IPR001683">
    <property type="entry name" value="PX_dom"/>
</dbReference>
<proteinExistence type="predicted"/>
<keyword evidence="5" id="KW-1185">Reference proteome</keyword>
<dbReference type="InterPro" id="IPR001841">
    <property type="entry name" value="Znf_RING"/>
</dbReference>
<keyword evidence="1" id="KW-0863">Zinc-finger</keyword>
<dbReference type="PROSITE" id="PS51205">
    <property type="entry name" value="VPS9"/>
    <property type="match status" value="1"/>
</dbReference>
<dbReference type="Gene3D" id="1.20.1050.80">
    <property type="entry name" value="VPS9 domain"/>
    <property type="match status" value="1"/>
</dbReference>
<gene>
    <name evidence="4" type="ORF">THRCLA_06678</name>
</gene>
<feature type="domain" description="RING-type" evidence="2">
    <location>
        <begin position="530"/>
        <end position="571"/>
    </location>
</feature>
<dbReference type="InterPro" id="IPR003123">
    <property type="entry name" value="VPS9"/>
</dbReference>
<comment type="caution">
    <text evidence="4">The sequence shown here is derived from an EMBL/GenBank/DDBJ whole genome shotgun (WGS) entry which is preliminary data.</text>
</comment>
<keyword evidence="1" id="KW-0862">Zinc</keyword>
<dbReference type="GO" id="GO:0035091">
    <property type="term" value="F:phosphatidylinositol binding"/>
    <property type="evidence" value="ECO:0007669"/>
    <property type="project" value="InterPro"/>
</dbReference>
<dbReference type="AlphaFoldDB" id="A0A1V9ZLB6"/>
<organism evidence="4 5">
    <name type="scientific">Thraustotheca clavata</name>
    <dbReference type="NCBI Taxonomy" id="74557"/>
    <lineage>
        <taxon>Eukaryota</taxon>
        <taxon>Sar</taxon>
        <taxon>Stramenopiles</taxon>
        <taxon>Oomycota</taxon>
        <taxon>Saprolegniomycetes</taxon>
        <taxon>Saprolegniales</taxon>
        <taxon>Achlyaceae</taxon>
        <taxon>Thraustotheca</taxon>
    </lineage>
</organism>
<dbReference type="Proteomes" id="UP000243217">
    <property type="component" value="Unassembled WGS sequence"/>
</dbReference>
<dbReference type="STRING" id="74557.A0A1V9ZLB6"/>
<sequence>IVSLSIIMADDLEDALMDMDYNEIAYLPHVSTLQTLRKMEETKFILNYRQATEFRQNVITRVLNAARIRMNHSLTERNTNIISELFTNLLPLEKNPYIQQQDQEFLATIQKSKIPDNQVRHHFQTLFHTLPYANSLLVKSVQHSLYTILLEFTQIFHTLYTPIQANFLEHATLDVLEFLHTMAQVLVFKYPPLQNHSKNIAMECVEQALFIKLQPTLHGVYALAYRVQDEQWLKKIKAIQSINMNRLGISHEFQVPNYKKAIASFEQLCIASTPGAKVCVIANTCHVIDNCIKEYYPHDNINITASDLPAVLALVVLQSQGPIQHLASYVALMDEFLPSRMAIGQEAFNLAVNSLQKVALTSHVSRINHRGTSPYTCYHYTISSPTLCWGVDRRYSECHLLKTNLLHAMRRPELREHLAPILSFDFPKKHHLFSKKVVGERKHKLQLFLQCCFEIRTRLYVHTLVYEKNPNLKIQSPCGDLIAGLDTFLAIPMALQDELRVKCCSLLNLLQQNATRTLSCNQTFLDDGDCSICLCELIDEIEMVALPCGHVYHRECVLPWLAKDYTCPLCREKLSK</sequence>
<dbReference type="Gene3D" id="3.30.40.10">
    <property type="entry name" value="Zinc/RING finger domain, C3HC4 (zinc finger)"/>
    <property type="match status" value="1"/>
</dbReference>
<dbReference type="OrthoDB" id="21204at2759"/>
<evidence type="ECO:0000259" key="3">
    <source>
        <dbReference type="PROSITE" id="PS51205"/>
    </source>
</evidence>
<dbReference type="GO" id="GO:0008270">
    <property type="term" value="F:zinc ion binding"/>
    <property type="evidence" value="ECO:0007669"/>
    <property type="project" value="UniProtKB-KW"/>
</dbReference>
<dbReference type="SMART" id="SM00184">
    <property type="entry name" value="RING"/>
    <property type="match status" value="1"/>
</dbReference>
<dbReference type="InterPro" id="IPR051826">
    <property type="entry name" value="E3_ubiquitin-ligase_domain"/>
</dbReference>
<evidence type="ECO:0000313" key="5">
    <source>
        <dbReference type="Proteomes" id="UP000243217"/>
    </source>
</evidence>
<dbReference type="SUPFAM" id="SSF64268">
    <property type="entry name" value="PX domain"/>
    <property type="match status" value="1"/>
</dbReference>
<dbReference type="GO" id="GO:0061630">
    <property type="term" value="F:ubiquitin protein ligase activity"/>
    <property type="evidence" value="ECO:0007669"/>
    <property type="project" value="TreeGrafter"/>
</dbReference>
<dbReference type="GO" id="GO:0006511">
    <property type="term" value="P:ubiquitin-dependent protein catabolic process"/>
    <property type="evidence" value="ECO:0007669"/>
    <property type="project" value="TreeGrafter"/>
</dbReference>
<dbReference type="SUPFAM" id="SSF109993">
    <property type="entry name" value="VPS9 domain"/>
    <property type="match status" value="1"/>
</dbReference>
<dbReference type="CDD" id="cd16454">
    <property type="entry name" value="RING-H2_PA-TM-RING"/>
    <property type="match status" value="1"/>
</dbReference>
<dbReference type="InterPro" id="IPR013083">
    <property type="entry name" value="Znf_RING/FYVE/PHD"/>
</dbReference>
<feature type="non-terminal residue" evidence="4">
    <location>
        <position position="1"/>
    </location>
</feature>
<reference evidence="4 5" key="1">
    <citation type="journal article" date="2014" name="Genome Biol. Evol.">
        <title>The secreted proteins of Achlya hypogyna and Thraustotheca clavata identify the ancestral oomycete secretome and reveal gene acquisitions by horizontal gene transfer.</title>
        <authorList>
            <person name="Misner I."/>
            <person name="Blouin N."/>
            <person name="Leonard G."/>
            <person name="Richards T.A."/>
            <person name="Lane C.E."/>
        </authorList>
    </citation>
    <scope>NUCLEOTIDE SEQUENCE [LARGE SCALE GENOMIC DNA]</scope>
    <source>
        <strain evidence="4 5">ATCC 34112</strain>
    </source>
</reference>
<dbReference type="Pfam" id="PF13639">
    <property type="entry name" value="zf-RING_2"/>
    <property type="match status" value="1"/>
</dbReference>
<dbReference type="EMBL" id="JNBS01001843">
    <property type="protein sequence ID" value="OQR98766.1"/>
    <property type="molecule type" value="Genomic_DNA"/>
</dbReference>
<feature type="domain" description="VPS9" evidence="3">
    <location>
        <begin position="226"/>
        <end position="364"/>
    </location>
</feature>
<name>A0A1V9ZLB6_9STRA</name>
<dbReference type="Pfam" id="PF00787">
    <property type="entry name" value="PX"/>
    <property type="match status" value="1"/>
</dbReference>
<dbReference type="PANTHER" id="PTHR22765">
    <property type="entry name" value="RING FINGER AND PROTEASE ASSOCIATED DOMAIN-CONTAINING"/>
    <property type="match status" value="1"/>
</dbReference>
<dbReference type="PANTHER" id="PTHR22765:SF434">
    <property type="entry name" value="GB|AAD18119.1-RELATED"/>
    <property type="match status" value="1"/>
</dbReference>
<dbReference type="InterPro" id="IPR037191">
    <property type="entry name" value="VPS9_dom_sf"/>
</dbReference>
<evidence type="ECO:0000259" key="2">
    <source>
        <dbReference type="PROSITE" id="PS50089"/>
    </source>
</evidence>
<accession>A0A1V9ZLB6</accession>
<evidence type="ECO:0008006" key="6">
    <source>
        <dbReference type="Google" id="ProtNLM"/>
    </source>
</evidence>
<dbReference type="Gene3D" id="3.30.1520.10">
    <property type="entry name" value="Phox-like domain"/>
    <property type="match status" value="1"/>
</dbReference>
<evidence type="ECO:0000256" key="1">
    <source>
        <dbReference type="PROSITE-ProRule" id="PRU00175"/>
    </source>
</evidence>
<dbReference type="PROSITE" id="PS50089">
    <property type="entry name" value="ZF_RING_2"/>
    <property type="match status" value="1"/>
</dbReference>
<protein>
    <recommendedName>
        <fullName evidence="6">RING-type domain-containing protein</fullName>
    </recommendedName>
</protein>
<evidence type="ECO:0000313" key="4">
    <source>
        <dbReference type="EMBL" id="OQR98766.1"/>
    </source>
</evidence>